<reference evidence="2" key="1">
    <citation type="submission" date="2023-07" db="EMBL/GenBank/DDBJ databases">
        <title>Novel species in the genus Lipingzhangella isolated from Sambhar Salt Lake.</title>
        <authorList>
            <person name="Jiya N."/>
            <person name="Kajale S."/>
            <person name="Sharma A."/>
        </authorList>
    </citation>
    <scope>NUCLEOTIDE SEQUENCE [LARGE SCALE GENOMIC DNA]</scope>
    <source>
        <strain evidence="2">LS1_29</strain>
    </source>
</reference>
<proteinExistence type="predicted"/>
<evidence type="ECO:0000313" key="2">
    <source>
        <dbReference type="Proteomes" id="UP001250214"/>
    </source>
</evidence>
<sequence length="163" mass="17755">MRDTFDRAALRDLAATYAPRTVRPLELWEASGMLLKAYALTASGDEVDEALVERAHDLTVAQTRTDVAVGALGLGTVIVHRGADGDYVVLLNWVEGFMSRTTIFVGPRGQPARLRPAPAGLSPCVWELAVLGHERAAFRRLLQAADQEAGIMVWRDDTVEGEV</sequence>
<dbReference type="EMBL" id="JAVLVT010000001">
    <property type="protein sequence ID" value="MDS1269015.1"/>
    <property type="molecule type" value="Genomic_DNA"/>
</dbReference>
<evidence type="ECO:0000313" key="1">
    <source>
        <dbReference type="EMBL" id="MDS1269015.1"/>
    </source>
</evidence>
<accession>A0ABU2H2H3</accession>
<keyword evidence="2" id="KW-1185">Reference proteome</keyword>
<protein>
    <submittedName>
        <fullName evidence="1">Uncharacterized protein</fullName>
    </submittedName>
</protein>
<organism evidence="1 2">
    <name type="scientific">Lipingzhangella rawalii</name>
    <dbReference type="NCBI Taxonomy" id="2055835"/>
    <lineage>
        <taxon>Bacteria</taxon>
        <taxon>Bacillati</taxon>
        <taxon>Actinomycetota</taxon>
        <taxon>Actinomycetes</taxon>
        <taxon>Streptosporangiales</taxon>
        <taxon>Nocardiopsidaceae</taxon>
        <taxon>Lipingzhangella</taxon>
    </lineage>
</organism>
<dbReference type="RefSeq" id="WP_310910529.1">
    <property type="nucleotide sequence ID" value="NZ_JAVLVT010000001.1"/>
</dbReference>
<name>A0ABU2H2H3_9ACTN</name>
<dbReference type="Proteomes" id="UP001250214">
    <property type="component" value="Unassembled WGS sequence"/>
</dbReference>
<gene>
    <name evidence="1" type="ORF">RIF23_01760</name>
</gene>
<comment type="caution">
    <text evidence="1">The sequence shown here is derived from an EMBL/GenBank/DDBJ whole genome shotgun (WGS) entry which is preliminary data.</text>
</comment>